<dbReference type="STRING" id="578462.A0A0L0RYR5"/>
<feature type="region of interest" description="Disordered" evidence="3">
    <location>
        <begin position="986"/>
        <end position="1009"/>
    </location>
</feature>
<dbReference type="OrthoDB" id="5273213at2759"/>
<dbReference type="SMART" id="SM00369">
    <property type="entry name" value="LRR_TYP"/>
    <property type="match status" value="3"/>
</dbReference>
<evidence type="ECO:0000256" key="1">
    <source>
        <dbReference type="ARBA" id="ARBA00022614"/>
    </source>
</evidence>
<dbReference type="PANTHER" id="PTHR15454">
    <property type="entry name" value="NISCHARIN RELATED"/>
    <property type="match status" value="1"/>
</dbReference>
<dbReference type="InterPro" id="IPR001611">
    <property type="entry name" value="Leu-rich_rpt"/>
</dbReference>
<feature type="region of interest" description="Disordered" evidence="3">
    <location>
        <begin position="106"/>
        <end position="130"/>
    </location>
</feature>
<dbReference type="AlphaFoldDB" id="A0A0L0RYR5"/>
<feature type="compositionally biased region" description="Low complexity" evidence="3">
    <location>
        <begin position="774"/>
        <end position="786"/>
    </location>
</feature>
<feature type="compositionally biased region" description="Low complexity" evidence="3">
    <location>
        <begin position="987"/>
        <end position="1009"/>
    </location>
</feature>
<organism evidence="4 5">
    <name type="scientific">Allomyces macrogynus (strain ATCC 38327)</name>
    <name type="common">Allomyces javanicus var. macrogynus</name>
    <dbReference type="NCBI Taxonomy" id="578462"/>
    <lineage>
        <taxon>Eukaryota</taxon>
        <taxon>Fungi</taxon>
        <taxon>Fungi incertae sedis</taxon>
        <taxon>Blastocladiomycota</taxon>
        <taxon>Blastocladiomycetes</taxon>
        <taxon>Blastocladiales</taxon>
        <taxon>Blastocladiaceae</taxon>
        <taxon>Allomyces</taxon>
    </lineage>
</organism>
<feature type="region of interest" description="Disordered" evidence="3">
    <location>
        <begin position="167"/>
        <end position="215"/>
    </location>
</feature>
<accession>A0A0L0RYR5</accession>
<evidence type="ECO:0000256" key="3">
    <source>
        <dbReference type="SAM" id="MobiDB-lite"/>
    </source>
</evidence>
<dbReference type="VEuPathDB" id="FungiDB:AMAG_01207"/>
<keyword evidence="1" id="KW-0433">Leucine-rich repeat</keyword>
<dbReference type="GO" id="GO:0005737">
    <property type="term" value="C:cytoplasm"/>
    <property type="evidence" value="ECO:0007669"/>
    <property type="project" value="TreeGrafter"/>
</dbReference>
<dbReference type="InterPro" id="IPR032675">
    <property type="entry name" value="LRR_dom_sf"/>
</dbReference>
<feature type="region of interest" description="Disordered" evidence="3">
    <location>
        <begin position="652"/>
        <end position="803"/>
    </location>
</feature>
<feature type="compositionally biased region" description="Polar residues" evidence="3">
    <location>
        <begin position="787"/>
        <end position="803"/>
    </location>
</feature>
<feature type="region of interest" description="Disordered" evidence="3">
    <location>
        <begin position="582"/>
        <end position="618"/>
    </location>
</feature>
<dbReference type="eggNOG" id="KOG1859">
    <property type="taxonomic scope" value="Eukaryota"/>
</dbReference>
<keyword evidence="2" id="KW-0677">Repeat</keyword>
<gene>
    <name evidence="4" type="ORF">AMAG_01207</name>
</gene>
<dbReference type="PROSITE" id="PS51450">
    <property type="entry name" value="LRR"/>
    <property type="match status" value="2"/>
</dbReference>
<dbReference type="SUPFAM" id="SSF52058">
    <property type="entry name" value="L domain-like"/>
    <property type="match status" value="1"/>
</dbReference>
<feature type="compositionally biased region" description="Low complexity" evidence="3">
    <location>
        <begin position="180"/>
        <end position="198"/>
    </location>
</feature>
<dbReference type="EMBL" id="GG745329">
    <property type="protein sequence ID" value="KNE55300.1"/>
    <property type="molecule type" value="Genomic_DNA"/>
</dbReference>
<name>A0A0L0RYR5_ALLM3</name>
<reference evidence="4 5" key="1">
    <citation type="submission" date="2009-11" db="EMBL/GenBank/DDBJ databases">
        <title>Annotation of Allomyces macrogynus ATCC 38327.</title>
        <authorList>
            <consortium name="The Broad Institute Genome Sequencing Platform"/>
            <person name="Russ C."/>
            <person name="Cuomo C."/>
            <person name="Burger G."/>
            <person name="Gray M.W."/>
            <person name="Holland P.W.H."/>
            <person name="King N."/>
            <person name="Lang F.B.F."/>
            <person name="Roger A.J."/>
            <person name="Ruiz-Trillo I."/>
            <person name="Young S.K."/>
            <person name="Zeng Q."/>
            <person name="Gargeya S."/>
            <person name="Fitzgerald M."/>
            <person name="Haas B."/>
            <person name="Abouelleil A."/>
            <person name="Alvarado L."/>
            <person name="Arachchi H.M."/>
            <person name="Berlin A."/>
            <person name="Chapman S.B."/>
            <person name="Gearin G."/>
            <person name="Goldberg J."/>
            <person name="Griggs A."/>
            <person name="Gujja S."/>
            <person name="Hansen M."/>
            <person name="Heiman D."/>
            <person name="Howarth C."/>
            <person name="Larimer J."/>
            <person name="Lui A."/>
            <person name="MacDonald P.J.P."/>
            <person name="McCowen C."/>
            <person name="Montmayeur A."/>
            <person name="Murphy C."/>
            <person name="Neiman D."/>
            <person name="Pearson M."/>
            <person name="Priest M."/>
            <person name="Roberts A."/>
            <person name="Saif S."/>
            <person name="Shea T."/>
            <person name="Sisk P."/>
            <person name="Stolte C."/>
            <person name="Sykes S."/>
            <person name="Wortman J."/>
            <person name="Nusbaum C."/>
            <person name="Birren B."/>
        </authorList>
    </citation>
    <scope>NUCLEOTIDE SEQUENCE [LARGE SCALE GENOMIC DNA]</scope>
    <source>
        <strain evidence="4 5">ATCC 38327</strain>
    </source>
</reference>
<feature type="compositionally biased region" description="Low complexity" evidence="3">
    <location>
        <begin position="685"/>
        <end position="701"/>
    </location>
</feature>
<dbReference type="Pfam" id="PF13855">
    <property type="entry name" value="LRR_8"/>
    <property type="match status" value="1"/>
</dbReference>
<evidence type="ECO:0000313" key="4">
    <source>
        <dbReference type="EMBL" id="KNE55300.1"/>
    </source>
</evidence>
<feature type="compositionally biased region" description="Low complexity" evidence="3">
    <location>
        <begin position="106"/>
        <end position="118"/>
    </location>
</feature>
<dbReference type="InterPro" id="IPR003591">
    <property type="entry name" value="Leu-rich_rpt_typical-subtyp"/>
</dbReference>
<protein>
    <submittedName>
        <fullName evidence="4">Uncharacterized protein</fullName>
    </submittedName>
</protein>
<dbReference type="Proteomes" id="UP000054350">
    <property type="component" value="Unassembled WGS sequence"/>
</dbReference>
<evidence type="ECO:0000313" key="5">
    <source>
        <dbReference type="Proteomes" id="UP000054350"/>
    </source>
</evidence>
<feature type="compositionally biased region" description="Low complexity" evidence="3">
    <location>
        <begin position="664"/>
        <end position="676"/>
    </location>
</feature>
<feature type="compositionally biased region" description="Pro residues" evidence="3">
    <location>
        <begin position="762"/>
        <end position="773"/>
    </location>
</feature>
<feature type="compositionally biased region" description="Low complexity" evidence="3">
    <location>
        <begin position="736"/>
        <end position="750"/>
    </location>
</feature>
<sequence length="1074" mass="112561">MEVDGDEFIIALGSFLAKNARRFSAPAGSSQTPSLLAPREPSIVSTATARSSATHRASSIARRAPSAIASLFSFAWAPARRARRDSGTTTLSQALPPVPQVPAAFLSQQGQQQQGQGQHAPGSVSTTATGPVPTKFSLDLAHLAFLEARFRTSPAVRAYIGLPPLPAGTDNRSSAPPSPAVGAASTPAPTASSSSWMGGWMGGRDTRRNGSSADAKSASAAATAAAADQHLLHIFQFLENLRTLRVAPLAQRKIRGWNMPPEGTPIRPSCLVNTTHLELKGVPTTALDLADLHAQISVLAVHAALDALDQALYWPSWTSLATLNLAHNALKDLDAQVLARALNLTHLILHHNLLERVPPIHVLPHLAHLDLSYNQIAVVAAAGQQEGNHDACKAETDAVSRTPAVLHETLQELNLAHNALEGAQDVQDQFPALVKLNIANNHLASIPPFHRLAQLGDLRVLGNPFADLPEYRIAVFRHLARVDLVMLDGSTITPDERQMLGGNIDAAAVAVAAISVNRDLATPSPNLDDVQPIAALPTRRSGASTSAAKRRHRLSYLGAVPLNPEPLVIHHRVSEPVMLHPASAATVSPRPPSRPVSTISTASEPPAIPPRPRRTTDLDPVLAGENFRQRVESLKRQNADWMRVLVKEELRGDRRSGNSGGSGTIPALPPATATPDAKTRHRKNSSLASSLTASGATAPAADGGNEKDGSSRPPLPPRVPLAKTSKETTGSFYTPSTTDSSSVASDVASSIPDDLHAGGVPSPAPPNPQPAPAGTPTTTHRPATVASHPSSHGATGSNPTVPSMTTYPVRPFHVELATHTKPVSWSAAVKGTSKLHFERRVLAPTLHDLPHLSDLIRAEVCTARPTDLDAALPAPVRAQLTVKTARTAPATYMTVRLLRDPADDDADTYRGAADALRAALARQVRLNLHNAHYDAVCAKATCLLCKVAGYVPDPGMVVAPENTAAAGHVPPLPPVPLDVAAHDDSAIDTASAASSRRSGTSSASSPGAAAGSWIARGAARVAVPDVEVFDMRQGQFFATAGTKRQPKCAKCGMIVAVSYGPLPPALAPAGGSAT</sequence>
<keyword evidence="5" id="KW-1185">Reference proteome</keyword>
<dbReference type="Gene3D" id="3.80.10.10">
    <property type="entry name" value="Ribonuclease Inhibitor"/>
    <property type="match status" value="2"/>
</dbReference>
<reference evidence="5" key="2">
    <citation type="submission" date="2009-11" db="EMBL/GenBank/DDBJ databases">
        <title>The Genome Sequence of Allomyces macrogynus strain ATCC 38327.</title>
        <authorList>
            <consortium name="The Broad Institute Genome Sequencing Platform"/>
            <person name="Russ C."/>
            <person name="Cuomo C."/>
            <person name="Shea T."/>
            <person name="Young S.K."/>
            <person name="Zeng Q."/>
            <person name="Koehrsen M."/>
            <person name="Haas B."/>
            <person name="Borodovsky M."/>
            <person name="Guigo R."/>
            <person name="Alvarado L."/>
            <person name="Berlin A."/>
            <person name="Borenstein D."/>
            <person name="Chen Z."/>
            <person name="Engels R."/>
            <person name="Freedman E."/>
            <person name="Gellesch M."/>
            <person name="Goldberg J."/>
            <person name="Griggs A."/>
            <person name="Gujja S."/>
            <person name="Heiman D."/>
            <person name="Hepburn T."/>
            <person name="Howarth C."/>
            <person name="Jen D."/>
            <person name="Larson L."/>
            <person name="Lewis B."/>
            <person name="Mehta T."/>
            <person name="Park D."/>
            <person name="Pearson M."/>
            <person name="Roberts A."/>
            <person name="Saif S."/>
            <person name="Shenoy N."/>
            <person name="Sisk P."/>
            <person name="Stolte C."/>
            <person name="Sykes S."/>
            <person name="Walk T."/>
            <person name="White J."/>
            <person name="Yandava C."/>
            <person name="Burger G."/>
            <person name="Gray M.W."/>
            <person name="Holland P.W.H."/>
            <person name="King N."/>
            <person name="Lang F.B.F."/>
            <person name="Roger A.J."/>
            <person name="Ruiz-Trillo I."/>
            <person name="Lander E."/>
            <person name="Nusbaum C."/>
        </authorList>
    </citation>
    <scope>NUCLEOTIDE SEQUENCE [LARGE SCALE GENOMIC DNA]</scope>
    <source>
        <strain evidence="5">ATCC 38327</strain>
    </source>
</reference>
<evidence type="ECO:0000256" key="2">
    <source>
        <dbReference type="ARBA" id="ARBA00022737"/>
    </source>
</evidence>
<proteinExistence type="predicted"/>